<accession>A0A918BY77</accession>
<keyword evidence="1" id="KW-0472">Membrane</keyword>
<feature type="transmembrane region" description="Helical" evidence="1">
    <location>
        <begin position="49"/>
        <end position="68"/>
    </location>
</feature>
<gene>
    <name evidence="2" type="ORF">GCM10008957_08010</name>
</gene>
<sequence length="71" mass="7715">MVTHHPSLVSHHFLYTAAMSALYLALTLFTLLCLLLLLLRPGRGRAMTVWMMAALLPLLTAVTVALSGGPR</sequence>
<dbReference type="Proteomes" id="UP000603865">
    <property type="component" value="Unassembled WGS sequence"/>
</dbReference>
<dbReference type="EMBL" id="BMQL01000003">
    <property type="protein sequence ID" value="GGQ98104.1"/>
    <property type="molecule type" value="Genomic_DNA"/>
</dbReference>
<keyword evidence="1" id="KW-0812">Transmembrane</keyword>
<keyword evidence="1" id="KW-1133">Transmembrane helix</keyword>
<protein>
    <submittedName>
        <fullName evidence="2">Uncharacterized protein</fullName>
    </submittedName>
</protein>
<dbReference type="AlphaFoldDB" id="A0A918BY77"/>
<reference evidence="2" key="2">
    <citation type="submission" date="2020-09" db="EMBL/GenBank/DDBJ databases">
        <authorList>
            <person name="Sun Q."/>
            <person name="Ohkuma M."/>
        </authorList>
    </citation>
    <scope>NUCLEOTIDE SEQUENCE</scope>
    <source>
        <strain evidence="2">JCM 31311</strain>
    </source>
</reference>
<keyword evidence="3" id="KW-1185">Reference proteome</keyword>
<organism evidence="2 3">
    <name type="scientific">Deinococcus ruber</name>
    <dbReference type="NCBI Taxonomy" id="1848197"/>
    <lineage>
        <taxon>Bacteria</taxon>
        <taxon>Thermotogati</taxon>
        <taxon>Deinococcota</taxon>
        <taxon>Deinococci</taxon>
        <taxon>Deinococcales</taxon>
        <taxon>Deinococcaceae</taxon>
        <taxon>Deinococcus</taxon>
    </lineage>
</organism>
<evidence type="ECO:0000313" key="3">
    <source>
        <dbReference type="Proteomes" id="UP000603865"/>
    </source>
</evidence>
<proteinExistence type="predicted"/>
<comment type="caution">
    <text evidence="2">The sequence shown here is derived from an EMBL/GenBank/DDBJ whole genome shotgun (WGS) entry which is preliminary data.</text>
</comment>
<evidence type="ECO:0000256" key="1">
    <source>
        <dbReference type="SAM" id="Phobius"/>
    </source>
</evidence>
<reference evidence="2" key="1">
    <citation type="journal article" date="2014" name="Int. J. Syst. Evol. Microbiol.">
        <title>Complete genome sequence of Corynebacterium casei LMG S-19264T (=DSM 44701T), isolated from a smear-ripened cheese.</title>
        <authorList>
            <consortium name="US DOE Joint Genome Institute (JGI-PGF)"/>
            <person name="Walter F."/>
            <person name="Albersmeier A."/>
            <person name="Kalinowski J."/>
            <person name="Ruckert C."/>
        </authorList>
    </citation>
    <scope>NUCLEOTIDE SEQUENCE</scope>
    <source>
        <strain evidence="2">JCM 31311</strain>
    </source>
</reference>
<feature type="transmembrane region" description="Helical" evidence="1">
    <location>
        <begin position="12"/>
        <end position="37"/>
    </location>
</feature>
<name>A0A918BY77_9DEIO</name>
<evidence type="ECO:0000313" key="2">
    <source>
        <dbReference type="EMBL" id="GGQ98104.1"/>
    </source>
</evidence>